<accession>A0AAE0T507</accession>
<evidence type="ECO:0000256" key="11">
    <source>
        <dbReference type="SAM" id="Phobius"/>
    </source>
</evidence>
<comment type="similarity">
    <text evidence="2">Belongs to the Toll-like receptor family.</text>
</comment>
<keyword evidence="3" id="KW-0433">Leucine-rich repeat</keyword>
<evidence type="ECO:0000256" key="2">
    <source>
        <dbReference type="ARBA" id="ARBA00009634"/>
    </source>
</evidence>
<keyword evidence="7 11" id="KW-1133">Transmembrane helix</keyword>
<evidence type="ECO:0000313" key="15">
    <source>
        <dbReference type="Proteomes" id="UP001195483"/>
    </source>
</evidence>
<evidence type="ECO:0000256" key="7">
    <source>
        <dbReference type="ARBA" id="ARBA00022989"/>
    </source>
</evidence>
<dbReference type="PROSITE" id="PS51450">
    <property type="entry name" value="LRR"/>
    <property type="match status" value="1"/>
</dbReference>
<dbReference type="InterPro" id="IPR035897">
    <property type="entry name" value="Toll_tir_struct_dom_sf"/>
</dbReference>
<evidence type="ECO:0000313" key="14">
    <source>
        <dbReference type="EMBL" id="KAK3603950.1"/>
    </source>
</evidence>
<dbReference type="GO" id="GO:0005886">
    <property type="term" value="C:plasma membrane"/>
    <property type="evidence" value="ECO:0007669"/>
    <property type="project" value="TreeGrafter"/>
</dbReference>
<dbReference type="PANTHER" id="PTHR24365">
    <property type="entry name" value="TOLL-LIKE RECEPTOR"/>
    <property type="match status" value="1"/>
</dbReference>
<dbReference type="PANTHER" id="PTHR24365:SF541">
    <property type="entry name" value="PROTEIN TOLL-RELATED"/>
    <property type="match status" value="1"/>
</dbReference>
<dbReference type="SUPFAM" id="SSF52058">
    <property type="entry name" value="L domain-like"/>
    <property type="match status" value="1"/>
</dbReference>
<feature type="chain" id="PRO_5042158483" description="TIR domain-containing protein" evidence="12">
    <location>
        <begin position="26"/>
        <end position="795"/>
    </location>
</feature>
<evidence type="ECO:0000256" key="9">
    <source>
        <dbReference type="ARBA" id="ARBA00023170"/>
    </source>
</evidence>
<reference evidence="14" key="3">
    <citation type="submission" date="2023-05" db="EMBL/GenBank/DDBJ databases">
        <authorList>
            <person name="Smith C.H."/>
        </authorList>
    </citation>
    <scope>NUCLEOTIDE SEQUENCE</scope>
    <source>
        <strain evidence="14">CHS0354</strain>
        <tissue evidence="14">Mantle</tissue>
    </source>
</reference>
<reference evidence="14" key="1">
    <citation type="journal article" date="2021" name="Genome Biol. Evol.">
        <title>A High-Quality Reference Genome for a Parasitic Bivalve with Doubly Uniparental Inheritance (Bivalvia: Unionida).</title>
        <authorList>
            <person name="Smith C.H."/>
        </authorList>
    </citation>
    <scope>NUCLEOTIDE SEQUENCE</scope>
    <source>
        <strain evidence="14">CHS0354</strain>
    </source>
</reference>
<dbReference type="Gene3D" id="3.40.50.10140">
    <property type="entry name" value="Toll/interleukin-1 receptor homology (TIR) domain"/>
    <property type="match status" value="1"/>
</dbReference>
<comment type="caution">
    <text evidence="14">The sequence shown here is derived from an EMBL/GenBank/DDBJ whole genome shotgun (WGS) entry which is preliminary data.</text>
</comment>
<evidence type="ECO:0000256" key="1">
    <source>
        <dbReference type="ARBA" id="ARBA00004167"/>
    </source>
</evidence>
<reference evidence="14" key="2">
    <citation type="journal article" date="2021" name="Genome Biol. Evol.">
        <title>Developing a high-quality reference genome for a parasitic bivalve with doubly uniparental inheritance (Bivalvia: Unionida).</title>
        <authorList>
            <person name="Smith C.H."/>
        </authorList>
    </citation>
    <scope>NUCLEOTIDE SEQUENCE</scope>
    <source>
        <strain evidence="14">CHS0354</strain>
        <tissue evidence="14">Mantle</tissue>
    </source>
</reference>
<dbReference type="Proteomes" id="UP001195483">
    <property type="component" value="Unassembled WGS sequence"/>
</dbReference>
<evidence type="ECO:0000256" key="6">
    <source>
        <dbReference type="ARBA" id="ARBA00022737"/>
    </source>
</evidence>
<keyword evidence="5 12" id="KW-0732">Signal</keyword>
<evidence type="ECO:0000256" key="3">
    <source>
        <dbReference type="ARBA" id="ARBA00022614"/>
    </source>
</evidence>
<dbReference type="PROSITE" id="PS50104">
    <property type="entry name" value="TIR"/>
    <property type="match status" value="1"/>
</dbReference>
<sequence length="795" mass="90910">MQDMARRRLLSVLLIVHVIITATEANVTCSADDTSYLCKNIGNKNDFPHSLHANTRKVTLIGTDELNGYFPIARFNNQTWANVSELTMTKFDNVDFIPAGSLDGLEHLEFLSISSCSDLNYIDPDIFRYAPDLQALHLDENPHLKVSHVEAALVGKLSNLKYLSLIAIQAKKEPAVLGSNFIKALQGKKLTYLDISRANVLSLTPDIWHDTMLTVRYLNMSYSSFVVLGFRLNVSRSNYNLELFDISGCRSVTKDVITTRAFTRTPACDLPPNITYILCKNIVEVGTEVSLQFAINLKKCEINKLLLLDLSNNNFRRLNITISVASNFKAVQVLDLNSNNMEYISPSVLSSFPSLKILDLSKNQLHQMQNMDDFVNIFSRNKDLKILFLRSNSLSVLPANMFSSNIKLRVLDLSDNELTDLNSDWHNMRNLKLIDLRKNRLKNLPIPFLEQLENIYRHETMETKQNTTMINSLLSQFLDKYILAERYRYGYNANKEEQLTVKSATVPQHLTIKLSENPLLCDCDALDFVQWIVTTNIIIVNRTTMPCKYGSREILLNYVSFETVRQTCRLPIIMGTGITSSVAIILCAFTVFIIYRRRHRRTRKDDSLTKLKKKLLTKNKQFKFVVFMPYCSKDYDVVEQNIRPSLNAYLKEKLNTDKDLVCTGADSFVPGMRIIDEIHRCIEESLVVVPVITSAFLQSHWSQEECAVAIKKHRRVVILMEQHTDTSMAITTVKHLIAQYSRATWSNNESRFVISPSWNTICQGVFDIAADTLRNYRKQNAYESNDSLPLFEESV</sequence>
<protein>
    <recommendedName>
        <fullName evidence="13">TIR domain-containing protein</fullName>
    </recommendedName>
</protein>
<keyword evidence="8 11" id="KW-0472">Membrane</keyword>
<dbReference type="SUPFAM" id="SSF52200">
    <property type="entry name" value="Toll/Interleukin receptor TIR domain"/>
    <property type="match status" value="1"/>
</dbReference>
<gene>
    <name evidence="14" type="ORF">CHS0354_036788</name>
</gene>
<dbReference type="Gene3D" id="3.80.10.10">
    <property type="entry name" value="Ribonuclease Inhibitor"/>
    <property type="match status" value="3"/>
</dbReference>
<evidence type="ECO:0000256" key="12">
    <source>
        <dbReference type="SAM" id="SignalP"/>
    </source>
</evidence>
<evidence type="ECO:0000256" key="4">
    <source>
        <dbReference type="ARBA" id="ARBA00022692"/>
    </source>
</evidence>
<dbReference type="Pfam" id="PF01582">
    <property type="entry name" value="TIR"/>
    <property type="match status" value="1"/>
</dbReference>
<evidence type="ECO:0000256" key="10">
    <source>
        <dbReference type="ARBA" id="ARBA00023180"/>
    </source>
</evidence>
<keyword evidence="15" id="KW-1185">Reference proteome</keyword>
<dbReference type="InterPro" id="IPR032675">
    <property type="entry name" value="LRR_dom_sf"/>
</dbReference>
<feature type="signal peptide" evidence="12">
    <location>
        <begin position="1"/>
        <end position="25"/>
    </location>
</feature>
<evidence type="ECO:0000256" key="8">
    <source>
        <dbReference type="ARBA" id="ARBA00023136"/>
    </source>
</evidence>
<keyword evidence="10" id="KW-0325">Glycoprotein</keyword>
<keyword evidence="6" id="KW-0677">Repeat</keyword>
<keyword evidence="9" id="KW-0675">Receptor</keyword>
<feature type="domain" description="TIR" evidence="13">
    <location>
        <begin position="622"/>
        <end position="795"/>
    </location>
</feature>
<dbReference type="InterPro" id="IPR001611">
    <property type="entry name" value="Leu-rich_rpt"/>
</dbReference>
<dbReference type="EMBL" id="JAEAOA010002155">
    <property type="protein sequence ID" value="KAK3603950.1"/>
    <property type="molecule type" value="Genomic_DNA"/>
</dbReference>
<dbReference type="Pfam" id="PF13855">
    <property type="entry name" value="LRR_8"/>
    <property type="match status" value="2"/>
</dbReference>
<evidence type="ECO:0000259" key="13">
    <source>
        <dbReference type="PROSITE" id="PS50104"/>
    </source>
</evidence>
<dbReference type="SMART" id="SM00369">
    <property type="entry name" value="LRR_TYP"/>
    <property type="match status" value="6"/>
</dbReference>
<dbReference type="GO" id="GO:0038023">
    <property type="term" value="F:signaling receptor activity"/>
    <property type="evidence" value="ECO:0007669"/>
    <property type="project" value="TreeGrafter"/>
</dbReference>
<evidence type="ECO:0000256" key="5">
    <source>
        <dbReference type="ARBA" id="ARBA00022729"/>
    </source>
</evidence>
<dbReference type="AlphaFoldDB" id="A0AAE0T507"/>
<name>A0AAE0T507_9BIVA</name>
<dbReference type="GO" id="GO:0007165">
    <property type="term" value="P:signal transduction"/>
    <property type="evidence" value="ECO:0007669"/>
    <property type="project" value="InterPro"/>
</dbReference>
<comment type="subcellular location">
    <subcellularLocation>
        <location evidence="1">Membrane</location>
        <topology evidence="1">Single-pass membrane protein</topology>
    </subcellularLocation>
</comment>
<dbReference type="InterPro" id="IPR000157">
    <property type="entry name" value="TIR_dom"/>
</dbReference>
<feature type="transmembrane region" description="Helical" evidence="11">
    <location>
        <begin position="572"/>
        <end position="595"/>
    </location>
</feature>
<keyword evidence="4 11" id="KW-0812">Transmembrane</keyword>
<proteinExistence type="inferred from homology"/>
<dbReference type="InterPro" id="IPR003591">
    <property type="entry name" value="Leu-rich_rpt_typical-subtyp"/>
</dbReference>
<organism evidence="14 15">
    <name type="scientific">Potamilus streckersoni</name>
    <dbReference type="NCBI Taxonomy" id="2493646"/>
    <lineage>
        <taxon>Eukaryota</taxon>
        <taxon>Metazoa</taxon>
        <taxon>Spiralia</taxon>
        <taxon>Lophotrochozoa</taxon>
        <taxon>Mollusca</taxon>
        <taxon>Bivalvia</taxon>
        <taxon>Autobranchia</taxon>
        <taxon>Heteroconchia</taxon>
        <taxon>Palaeoheterodonta</taxon>
        <taxon>Unionida</taxon>
        <taxon>Unionoidea</taxon>
        <taxon>Unionidae</taxon>
        <taxon>Ambleminae</taxon>
        <taxon>Lampsilini</taxon>
        <taxon>Potamilus</taxon>
    </lineage>
</organism>